<dbReference type="STRING" id="408074.SAMN05660909_03145"/>
<dbReference type="AlphaFoldDB" id="A0A1H4DHN2"/>
<evidence type="ECO:0000256" key="2">
    <source>
        <dbReference type="ARBA" id="ARBA00015978"/>
    </source>
</evidence>
<comment type="function">
    <text evidence="1">The reaction center of purple bacteria contains a tightly bound cytochrome molecule which re-reduces the photo oxidized primary electron donor.</text>
</comment>
<keyword evidence="8" id="KW-0408">Iron</keyword>
<dbReference type="EMBL" id="FNRL01000013">
    <property type="protein sequence ID" value="SEA72107.1"/>
    <property type="molecule type" value="Genomic_DNA"/>
</dbReference>
<accession>A0A1H4DHN2</accession>
<dbReference type="Proteomes" id="UP000199656">
    <property type="component" value="Unassembled WGS sequence"/>
</dbReference>
<proteinExistence type="predicted"/>
<gene>
    <name evidence="10" type="ORF">SAMN05660909_03145</name>
</gene>
<dbReference type="NCBIfam" id="NF033196">
    <property type="entry name" value="c_type_nonphoto"/>
    <property type="match status" value="1"/>
</dbReference>
<protein>
    <recommendedName>
        <fullName evidence="2">Photosynthetic reaction center cytochrome c subunit</fullName>
    </recommendedName>
</protein>
<dbReference type="GO" id="GO:0020037">
    <property type="term" value="F:heme binding"/>
    <property type="evidence" value="ECO:0007669"/>
    <property type="project" value="InterPro"/>
</dbReference>
<dbReference type="InterPro" id="IPR023119">
    <property type="entry name" value="Multihaem_cyt_PRC_cyt_su-like"/>
</dbReference>
<feature type="chain" id="PRO_5011479316" description="Photosynthetic reaction center cytochrome c subunit" evidence="9">
    <location>
        <begin position="22"/>
        <end position="135"/>
    </location>
</feature>
<organism evidence="10 11">
    <name type="scientific">Chitinophaga terrae</name>
    <name type="common">ex Kim and Jung 2007</name>
    <dbReference type="NCBI Taxonomy" id="408074"/>
    <lineage>
        <taxon>Bacteria</taxon>
        <taxon>Pseudomonadati</taxon>
        <taxon>Bacteroidota</taxon>
        <taxon>Chitinophagia</taxon>
        <taxon>Chitinophagales</taxon>
        <taxon>Chitinophagaceae</taxon>
        <taxon>Chitinophaga</taxon>
    </lineage>
</organism>
<keyword evidence="6" id="KW-0479">Metal-binding</keyword>
<evidence type="ECO:0000256" key="5">
    <source>
        <dbReference type="ARBA" id="ARBA00022617"/>
    </source>
</evidence>
<feature type="signal peptide" evidence="9">
    <location>
        <begin position="1"/>
        <end position="21"/>
    </location>
</feature>
<dbReference type="GO" id="GO:0009055">
    <property type="term" value="F:electron transfer activity"/>
    <property type="evidence" value="ECO:0007669"/>
    <property type="project" value="InterPro"/>
</dbReference>
<dbReference type="Pfam" id="PF02276">
    <property type="entry name" value="CytoC_RC"/>
    <property type="match status" value="1"/>
</dbReference>
<evidence type="ECO:0000256" key="1">
    <source>
        <dbReference type="ARBA" id="ARBA00003196"/>
    </source>
</evidence>
<dbReference type="GO" id="GO:0030077">
    <property type="term" value="C:plasma membrane light-harvesting complex"/>
    <property type="evidence" value="ECO:0007669"/>
    <property type="project" value="InterPro"/>
</dbReference>
<evidence type="ECO:0000256" key="6">
    <source>
        <dbReference type="ARBA" id="ARBA00022723"/>
    </source>
</evidence>
<keyword evidence="11" id="KW-1185">Reference proteome</keyword>
<dbReference type="GO" id="GO:0019684">
    <property type="term" value="P:photosynthesis, light reaction"/>
    <property type="evidence" value="ECO:0007669"/>
    <property type="project" value="InterPro"/>
</dbReference>
<dbReference type="RefSeq" id="WP_089762885.1">
    <property type="nucleotide sequence ID" value="NZ_BKAT01000048.1"/>
</dbReference>
<keyword evidence="5" id="KW-0349">Heme</keyword>
<keyword evidence="9" id="KW-0732">Signal</keyword>
<sequence length="135" mass="14997">MKIRKSILVVAAIAAVGTLCSLTLPQEPEKAKNLKVLPKNMEHEELITVMKGFNAALGVKCNFCHEPRKDDPKKLDFASDANEHKGIARDMLRMTQRINKKFFKGSETMSVTCYTCHNGNKEPKVKPDAAPEAAK</sequence>
<dbReference type="Gene3D" id="1.10.468.10">
    <property type="entry name" value="Photosynthetic Reaction Center, subunit C, domain 2"/>
    <property type="match status" value="1"/>
</dbReference>
<dbReference type="InterPro" id="IPR003158">
    <property type="entry name" value="Photosyn_RC_cyt_c-su"/>
</dbReference>
<evidence type="ECO:0000256" key="3">
    <source>
        <dbReference type="ARBA" id="ARBA00022448"/>
    </source>
</evidence>
<evidence type="ECO:0000256" key="9">
    <source>
        <dbReference type="SAM" id="SignalP"/>
    </source>
</evidence>
<evidence type="ECO:0000256" key="8">
    <source>
        <dbReference type="ARBA" id="ARBA00023004"/>
    </source>
</evidence>
<evidence type="ECO:0000256" key="7">
    <source>
        <dbReference type="ARBA" id="ARBA00022982"/>
    </source>
</evidence>
<dbReference type="OrthoDB" id="951235at2"/>
<reference evidence="11" key="1">
    <citation type="submission" date="2016-10" db="EMBL/GenBank/DDBJ databases">
        <authorList>
            <person name="Varghese N."/>
            <person name="Submissions S."/>
        </authorList>
    </citation>
    <scope>NUCLEOTIDE SEQUENCE [LARGE SCALE GENOMIC DNA]</scope>
    <source>
        <strain evidence="11">DSM 23920</strain>
    </source>
</reference>
<keyword evidence="4" id="KW-0602">Photosynthesis</keyword>
<keyword evidence="7" id="KW-0249">Electron transport</keyword>
<name>A0A1H4DHN2_9BACT</name>
<evidence type="ECO:0000256" key="4">
    <source>
        <dbReference type="ARBA" id="ARBA00022531"/>
    </source>
</evidence>
<evidence type="ECO:0000313" key="10">
    <source>
        <dbReference type="EMBL" id="SEA72107.1"/>
    </source>
</evidence>
<keyword evidence="3" id="KW-0813">Transport</keyword>
<dbReference type="InterPro" id="IPR036280">
    <property type="entry name" value="Multihaem_cyt_sf"/>
</dbReference>
<dbReference type="SUPFAM" id="SSF48695">
    <property type="entry name" value="Multiheme cytochromes"/>
    <property type="match status" value="1"/>
</dbReference>
<evidence type="ECO:0000313" key="11">
    <source>
        <dbReference type="Proteomes" id="UP000199656"/>
    </source>
</evidence>
<dbReference type="GO" id="GO:0005506">
    <property type="term" value="F:iron ion binding"/>
    <property type="evidence" value="ECO:0007669"/>
    <property type="project" value="InterPro"/>
</dbReference>